<protein>
    <submittedName>
        <fullName evidence="1">Uncharacterized protein</fullName>
    </submittedName>
</protein>
<dbReference type="AlphaFoldDB" id="A0A0F8WT11"/>
<proteinExistence type="predicted"/>
<comment type="caution">
    <text evidence="1">The sequence shown here is derived from an EMBL/GenBank/DDBJ whole genome shotgun (WGS) entry which is preliminary data.</text>
</comment>
<name>A0A0F8WT11_9ZZZZ</name>
<gene>
    <name evidence="1" type="ORF">LCGC14_3028290</name>
</gene>
<reference evidence="1" key="1">
    <citation type="journal article" date="2015" name="Nature">
        <title>Complex archaea that bridge the gap between prokaryotes and eukaryotes.</title>
        <authorList>
            <person name="Spang A."/>
            <person name="Saw J.H."/>
            <person name="Jorgensen S.L."/>
            <person name="Zaremba-Niedzwiedzka K."/>
            <person name="Martijn J."/>
            <person name="Lind A.E."/>
            <person name="van Eijk R."/>
            <person name="Schleper C."/>
            <person name="Guy L."/>
            <person name="Ettema T.J."/>
        </authorList>
    </citation>
    <scope>NUCLEOTIDE SEQUENCE</scope>
</reference>
<sequence length="78" mass="8976">MPCEYCDDTGMLDVLDVWEVQRMHLKYGVVSIDSHEALPFIKQAVKCYKCHGDKAFDEDMKKLTKKMGGNPFNAETFK</sequence>
<organism evidence="1">
    <name type="scientific">marine sediment metagenome</name>
    <dbReference type="NCBI Taxonomy" id="412755"/>
    <lineage>
        <taxon>unclassified sequences</taxon>
        <taxon>metagenomes</taxon>
        <taxon>ecological metagenomes</taxon>
    </lineage>
</organism>
<accession>A0A0F8WT11</accession>
<evidence type="ECO:0000313" key="1">
    <source>
        <dbReference type="EMBL" id="KKK60047.1"/>
    </source>
</evidence>
<dbReference type="EMBL" id="LAZR01063165">
    <property type="protein sequence ID" value="KKK60047.1"/>
    <property type="molecule type" value="Genomic_DNA"/>
</dbReference>